<dbReference type="InterPro" id="IPR036291">
    <property type="entry name" value="NAD(P)-bd_dom_sf"/>
</dbReference>
<dbReference type="RefSeq" id="WP_038073603.1">
    <property type="nucleotide sequence ID" value="NZ_AUND01000002.1"/>
</dbReference>
<dbReference type="PANTHER" id="PTHR42760:SF133">
    <property type="entry name" value="3-OXOACYL-[ACYL-CARRIER-PROTEIN] REDUCTASE"/>
    <property type="match status" value="1"/>
</dbReference>
<dbReference type="EMBL" id="AUND01000002">
    <property type="protein sequence ID" value="KEO55398.1"/>
    <property type="molecule type" value="Genomic_DNA"/>
</dbReference>
<accession>A0A074JIG6</accession>
<evidence type="ECO:0000313" key="5">
    <source>
        <dbReference type="Proteomes" id="UP000027432"/>
    </source>
</evidence>
<dbReference type="Pfam" id="PF13561">
    <property type="entry name" value="adh_short_C2"/>
    <property type="match status" value="1"/>
</dbReference>
<dbReference type="STRING" id="1353537.TP2_15265"/>
<gene>
    <name evidence="4" type="ORF">TP2_15265</name>
</gene>
<feature type="domain" description="Ketoreductase" evidence="3">
    <location>
        <begin position="6"/>
        <end position="191"/>
    </location>
</feature>
<dbReference type="FunFam" id="3.40.50.720:FF:000084">
    <property type="entry name" value="Short-chain dehydrogenase reductase"/>
    <property type="match status" value="1"/>
</dbReference>
<dbReference type="GO" id="GO:0006633">
    <property type="term" value="P:fatty acid biosynthetic process"/>
    <property type="evidence" value="ECO:0007669"/>
    <property type="project" value="TreeGrafter"/>
</dbReference>
<proteinExistence type="inferred from homology"/>
<name>A0A074JIG6_9RHOB</name>
<dbReference type="AlphaFoldDB" id="A0A074JIG6"/>
<dbReference type="InterPro" id="IPR057326">
    <property type="entry name" value="KR_dom"/>
</dbReference>
<dbReference type="OrthoDB" id="198783at2"/>
<dbReference type="Proteomes" id="UP000027432">
    <property type="component" value="Unassembled WGS sequence"/>
</dbReference>
<sequence length="248" mass="25227">MTLSGKTAIVTGGTRGIGFAIAKALAAEGARVAICHPGDPHARRAEAELSALGPAFAFAADVSVEADVVAFFDAVEERLGAPDIVVANAGILREAPITEMPVEQFDRVIAVNLRGSFLTAREAARRMGASEAKAGRIITIASDLAHLGREGLSAYAASKGGVVSLTRSLARELAPAILVNAIAPGSTVTDMTSPENMSPEALAKDLDTPLGRFGTPEEIAAMAVFLAGPGAGFITGQVFGVNGGSAMT</sequence>
<reference evidence="4 5" key="1">
    <citation type="submission" date="2013-07" db="EMBL/GenBank/DDBJ databases">
        <title>Thioclava pacifica DSM 10166 Genome Sequencing.</title>
        <authorList>
            <person name="Lai Q."/>
            <person name="Shao Z."/>
        </authorList>
    </citation>
    <scope>NUCLEOTIDE SEQUENCE [LARGE SCALE GENOMIC DNA]</scope>
    <source>
        <strain evidence="4 5">DSM 10166</strain>
    </source>
</reference>
<evidence type="ECO:0000259" key="3">
    <source>
        <dbReference type="SMART" id="SM00822"/>
    </source>
</evidence>
<comment type="similarity">
    <text evidence="1">Belongs to the short-chain dehydrogenases/reductases (SDR) family.</text>
</comment>
<evidence type="ECO:0000256" key="1">
    <source>
        <dbReference type="ARBA" id="ARBA00006484"/>
    </source>
</evidence>
<organism evidence="4 5">
    <name type="scientific">Thioclava pacifica DSM 10166</name>
    <dbReference type="NCBI Taxonomy" id="1353537"/>
    <lineage>
        <taxon>Bacteria</taxon>
        <taxon>Pseudomonadati</taxon>
        <taxon>Pseudomonadota</taxon>
        <taxon>Alphaproteobacteria</taxon>
        <taxon>Rhodobacterales</taxon>
        <taxon>Paracoccaceae</taxon>
        <taxon>Thioclava</taxon>
    </lineage>
</organism>
<keyword evidence="2" id="KW-0560">Oxidoreductase</keyword>
<dbReference type="SMART" id="SM00822">
    <property type="entry name" value="PKS_KR"/>
    <property type="match status" value="1"/>
</dbReference>
<dbReference type="PROSITE" id="PS00061">
    <property type="entry name" value="ADH_SHORT"/>
    <property type="match status" value="1"/>
</dbReference>
<dbReference type="Gene3D" id="3.40.50.720">
    <property type="entry name" value="NAD(P)-binding Rossmann-like Domain"/>
    <property type="match status" value="1"/>
</dbReference>
<evidence type="ECO:0000313" key="4">
    <source>
        <dbReference type="EMBL" id="KEO55398.1"/>
    </source>
</evidence>
<dbReference type="GO" id="GO:0048038">
    <property type="term" value="F:quinone binding"/>
    <property type="evidence" value="ECO:0007669"/>
    <property type="project" value="TreeGrafter"/>
</dbReference>
<dbReference type="SUPFAM" id="SSF51735">
    <property type="entry name" value="NAD(P)-binding Rossmann-fold domains"/>
    <property type="match status" value="1"/>
</dbReference>
<comment type="caution">
    <text evidence="4">The sequence shown here is derived from an EMBL/GenBank/DDBJ whole genome shotgun (WGS) entry which is preliminary data.</text>
</comment>
<dbReference type="InterPro" id="IPR020904">
    <property type="entry name" value="Sc_DH/Rdtase_CS"/>
</dbReference>
<dbReference type="PRINTS" id="PR00081">
    <property type="entry name" value="GDHRDH"/>
</dbReference>
<dbReference type="eggNOG" id="COG1028">
    <property type="taxonomic scope" value="Bacteria"/>
</dbReference>
<protein>
    <recommendedName>
        <fullName evidence="3">Ketoreductase domain-containing protein</fullName>
    </recommendedName>
</protein>
<dbReference type="GO" id="GO:0016616">
    <property type="term" value="F:oxidoreductase activity, acting on the CH-OH group of donors, NAD or NADP as acceptor"/>
    <property type="evidence" value="ECO:0007669"/>
    <property type="project" value="UniProtKB-ARBA"/>
</dbReference>
<dbReference type="PANTHER" id="PTHR42760">
    <property type="entry name" value="SHORT-CHAIN DEHYDROGENASES/REDUCTASES FAMILY MEMBER"/>
    <property type="match status" value="1"/>
</dbReference>
<evidence type="ECO:0000256" key="2">
    <source>
        <dbReference type="ARBA" id="ARBA00023002"/>
    </source>
</evidence>
<keyword evidence="5" id="KW-1185">Reference proteome</keyword>
<dbReference type="InterPro" id="IPR002347">
    <property type="entry name" value="SDR_fam"/>
</dbReference>
<dbReference type="PRINTS" id="PR00080">
    <property type="entry name" value="SDRFAMILY"/>
</dbReference>